<dbReference type="RefSeq" id="WP_394833592.1">
    <property type="nucleotide sequence ID" value="NZ_CP089929.1"/>
</dbReference>
<dbReference type="InterPro" id="IPR008266">
    <property type="entry name" value="Tyr_kinase_AS"/>
</dbReference>
<dbReference type="SUPFAM" id="SSF56112">
    <property type="entry name" value="Protein kinase-like (PK-like)"/>
    <property type="match status" value="1"/>
</dbReference>
<feature type="domain" description="Protein kinase" evidence="7">
    <location>
        <begin position="28"/>
        <end position="314"/>
    </location>
</feature>
<keyword evidence="2 5" id="KW-0547">Nucleotide-binding</keyword>
<dbReference type="PROSITE" id="PS00109">
    <property type="entry name" value="PROTEIN_KINASE_TYR"/>
    <property type="match status" value="1"/>
</dbReference>
<dbReference type="Pfam" id="PF00069">
    <property type="entry name" value="Pkinase"/>
    <property type="match status" value="1"/>
</dbReference>
<dbReference type="Proteomes" id="UP001374803">
    <property type="component" value="Chromosome"/>
</dbReference>
<gene>
    <name evidence="8" type="ORF">LVJ94_44505</name>
</gene>
<reference evidence="8" key="1">
    <citation type="submission" date="2021-12" db="EMBL/GenBank/DDBJ databases">
        <title>Discovery of the Pendulisporaceae a myxobacterial family with distinct sporulation behavior and unique specialized metabolism.</title>
        <authorList>
            <person name="Garcia R."/>
            <person name="Popoff A."/>
            <person name="Bader C.D."/>
            <person name="Loehr J."/>
            <person name="Walesch S."/>
            <person name="Walt C."/>
            <person name="Boldt J."/>
            <person name="Bunk B."/>
            <person name="Haeckl F.J.F.P.J."/>
            <person name="Gunesch A.P."/>
            <person name="Birkelbach J."/>
            <person name="Nuebel U."/>
            <person name="Pietschmann T."/>
            <person name="Bach T."/>
            <person name="Mueller R."/>
        </authorList>
    </citation>
    <scope>NUCLEOTIDE SEQUENCE</scope>
    <source>
        <strain evidence="8">MSr11367</strain>
    </source>
</reference>
<dbReference type="InterPro" id="IPR011009">
    <property type="entry name" value="Kinase-like_dom_sf"/>
</dbReference>
<evidence type="ECO:0000256" key="2">
    <source>
        <dbReference type="ARBA" id="ARBA00022741"/>
    </source>
</evidence>
<keyword evidence="8" id="KW-0723">Serine/threonine-protein kinase</keyword>
<keyword evidence="6" id="KW-0812">Transmembrane</keyword>
<dbReference type="PROSITE" id="PS50011">
    <property type="entry name" value="PROTEIN_KINASE_DOM"/>
    <property type="match status" value="1"/>
</dbReference>
<proteinExistence type="predicted"/>
<accession>A0ABZ2L1V4</accession>
<dbReference type="InterPro" id="IPR017441">
    <property type="entry name" value="Protein_kinase_ATP_BS"/>
</dbReference>
<sequence length="471" mass="51187">MASSELAPPEERHPHASALRLPHALGRYTLFDFIGRGGMAQIYLARSNSDLGASRLCVLKLILPEYAGHPQFAEMLAHEAKLAAQLGHANIVHVFELGRAEGRLFIAMEYVEGFDLNALLRRCSRQKVPLPMEFALYIVTCVLRGLDYAHRRTDEAGRPLGIVHRDVSPSNLLISFDGEVKVCDFGIAHANDVVAPLASDAPLVDEAIKGKAGYMSPEHARGAILDARADVFATGIVLWELLAGRRLYRLPPGQTATRGALLELARSAEIPPLPKRSLPREDDLHGIVVRALALDKNNRYPSAGAMLRDLEAYAIETGRMPNPIKLGVWLSTHFGNEVIAHRRMRERAAAVVTKTIEAREARDSLTPVPRSPSGPPVSTFPVKYASAPPPTADVPALDPLPSDDKALTALPLVEIEPTPTEPPPLLELKVPVPEAPSKPSTRRGRVLLLVLALMFVAIAAAAWRGGFLESL</sequence>
<dbReference type="InterPro" id="IPR000719">
    <property type="entry name" value="Prot_kinase_dom"/>
</dbReference>
<dbReference type="CDD" id="cd14014">
    <property type="entry name" value="STKc_PknB_like"/>
    <property type="match status" value="1"/>
</dbReference>
<evidence type="ECO:0000256" key="1">
    <source>
        <dbReference type="ARBA" id="ARBA00022679"/>
    </source>
</evidence>
<keyword evidence="3 8" id="KW-0418">Kinase</keyword>
<keyword evidence="1" id="KW-0808">Transferase</keyword>
<protein>
    <submittedName>
        <fullName evidence="8">Serine/threonine protein kinase</fullName>
    </submittedName>
</protein>
<keyword evidence="9" id="KW-1185">Reference proteome</keyword>
<dbReference type="PANTHER" id="PTHR43289">
    <property type="entry name" value="MITOGEN-ACTIVATED PROTEIN KINASE KINASE KINASE 20-RELATED"/>
    <property type="match status" value="1"/>
</dbReference>
<dbReference type="EMBL" id="CP089983">
    <property type="protein sequence ID" value="WXB03958.1"/>
    <property type="molecule type" value="Genomic_DNA"/>
</dbReference>
<evidence type="ECO:0000256" key="3">
    <source>
        <dbReference type="ARBA" id="ARBA00022777"/>
    </source>
</evidence>
<evidence type="ECO:0000313" key="8">
    <source>
        <dbReference type="EMBL" id="WXB03958.1"/>
    </source>
</evidence>
<feature type="binding site" evidence="5">
    <location>
        <position position="60"/>
    </location>
    <ligand>
        <name>ATP</name>
        <dbReference type="ChEBI" id="CHEBI:30616"/>
    </ligand>
</feature>
<dbReference type="PROSITE" id="PS00107">
    <property type="entry name" value="PROTEIN_KINASE_ATP"/>
    <property type="match status" value="1"/>
</dbReference>
<evidence type="ECO:0000256" key="5">
    <source>
        <dbReference type="PROSITE-ProRule" id="PRU10141"/>
    </source>
</evidence>
<dbReference type="GO" id="GO:0004674">
    <property type="term" value="F:protein serine/threonine kinase activity"/>
    <property type="evidence" value="ECO:0007669"/>
    <property type="project" value="UniProtKB-KW"/>
</dbReference>
<dbReference type="PANTHER" id="PTHR43289:SF6">
    <property type="entry name" value="SERINE_THREONINE-PROTEIN KINASE NEKL-3"/>
    <property type="match status" value="1"/>
</dbReference>
<dbReference type="Gene3D" id="1.10.510.10">
    <property type="entry name" value="Transferase(Phosphotransferase) domain 1"/>
    <property type="match status" value="1"/>
</dbReference>
<organism evidence="8 9">
    <name type="scientific">Pendulispora rubella</name>
    <dbReference type="NCBI Taxonomy" id="2741070"/>
    <lineage>
        <taxon>Bacteria</taxon>
        <taxon>Pseudomonadati</taxon>
        <taxon>Myxococcota</taxon>
        <taxon>Myxococcia</taxon>
        <taxon>Myxococcales</taxon>
        <taxon>Sorangiineae</taxon>
        <taxon>Pendulisporaceae</taxon>
        <taxon>Pendulispora</taxon>
    </lineage>
</organism>
<keyword evidence="6" id="KW-0472">Membrane</keyword>
<feature type="transmembrane region" description="Helical" evidence="6">
    <location>
        <begin position="446"/>
        <end position="463"/>
    </location>
</feature>
<evidence type="ECO:0000256" key="4">
    <source>
        <dbReference type="ARBA" id="ARBA00022840"/>
    </source>
</evidence>
<evidence type="ECO:0000313" key="9">
    <source>
        <dbReference type="Proteomes" id="UP001374803"/>
    </source>
</evidence>
<evidence type="ECO:0000259" key="7">
    <source>
        <dbReference type="PROSITE" id="PS50011"/>
    </source>
</evidence>
<evidence type="ECO:0000256" key="6">
    <source>
        <dbReference type="SAM" id="Phobius"/>
    </source>
</evidence>
<keyword evidence="4 5" id="KW-0067">ATP-binding</keyword>
<keyword evidence="6" id="KW-1133">Transmembrane helix</keyword>
<name>A0ABZ2L1V4_9BACT</name>
<dbReference type="Gene3D" id="3.30.200.20">
    <property type="entry name" value="Phosphorylase Kinase, domain 1"/>
    <property type="match status" value="1"/>
</dbReference>